<accession>A0ABN2ZBP9</accession>
<dbReference type="InterPro" id="IPR036271">
    <property type="entry name" value="Tet_transcr_reg_TetR-rel_C_sf"/>
</dbReference>
<dbReference type="Pfam" id="PF00440">
    <property type="entry name" value="TetR_N"/>
    <property type="match status" value="1"/>
</dbReference>
<dbReference type="RefSeq" id="WP_344267951.1">
    <property type="nucleotide sequence ID" value="NZ_BAAAMR010000028.1"/>
</dbReference>
<dbReference type="Pfam" id="PF17926">
    <property type="entry name" value="TetR_C_21"/>
    <property type="match status" value="1"/>
</dbReference>
<dbReference type="InterPro" id="IPR001647">
    <property type="entry name" value="HTH_TetR"/>
</dbReference>
<evidence type="ECO:0000256" key="1">
    <source>
        <dbReference type="ARBA" id="ARBA00023125"/>
    </source>
</evidence>
<dbReference type="Proteomes" id="UP001501020">
    <property type="component" value="Unassembled WGS sequence"/>
</dbReference>
<dbReference type="InterPro" id="IPR050109">
    <property type="entry name" value="HTH-type_TetR-like_transc_reg"/>
</dbReference>
<dbReference type="InterPro" id="IPR041467">
    <property type="entry name" value="Sco4008_C"/>
</dbReference>
<proteinExistence type="predicted"/>
<protein>
    <recommendedName>
        <fullName evidence="3">HTH tetR-type domain-containing protein</fullName>
    </recommendedName>
</protein>
<dbReference type="PRINTS" id="PR00455">
    <property type="entry name" value="HTHTETR"/>
</dbReference>
<dbReference type="InterPro" id="IPR009057">
    <property type="entry name" value="Homeodomain-like_sf"/>
</dbReference>
<keyword evidence="1 2" id="KW-0238">DNA-binding</keyword>
<gene>
    <name evidence="4" type="ORF">GCM10009727_36030</name>
</gene>
<feature type="DNA-binding region" description="H-T-H motif" evidence="2">
    <location>
        <begin position="29"/>
        <end position="48"/>
    </location>
</feature>
<comment type="caution">
    <text evidence="4">The sequence shown here is derived from an EMBL/GenBank/DDBJ whole genome shotgun (WGS) entry which is preliminary data.</text>
</comment>
<evidence type="ECO:0000256" key="2">
    <source>
        <dbReference type="PROSITE-ProRule" id="PRU00335"/>
    </source>
</evidence>
<evidence type="ECO:0000259" key="3">
    <source>
        <dbReference type="PROSITE" id="PS50977"/>
    </source>
</evidence>
<dbReference type="EMBL" id="BAAAMR010000028">
    <property type="protein sequence ID" value="GAA2139546.1"/>
    <property type="molecule type" value="Genomic_DNA"/>
</dbReference>
<dbReference type="PANTHER" id="PTHR30328:SF54">
    <property type="entry name" value="HTH-TYPE TRANSCRIPTIONAL REPRESSOR SCO4008"/>
    <property type="match status" value="1"/>
</dbReference>
<dbReference type="SUPFAM" id="SSF46689">
    <property type="entry name" value="Homeodomain-like"/>
    <property type="match status" value="1"/>
</dbReference>
<keyword evidence="5" id="KW-1185">Reference proteome</keyword>
<organism evidence="4 5">
    <name type="scientific">Actinomadura napierensis</name>
    <dbReference type="NCBI Taxonomy" id="267854"/>
    <lineage>
        <taxon>Bacteria</taxon>
        <taxon>Bacillati</taxon>
        <taxon>Actinomycetota</taxon>
        <taxon>Actinomycetes</taxon>
        <taxon>Streptosporangiales</taxon>
        <taxon>Thermomonosporaceae</taxon>
        <taxon>Actinomadura</taxon>
    </lineage>
</organism>
<dbReference type="PROSITE" id="PS50977">
    <property type="entry name" value="HTH_TETR_2"/>
    <property type="match status" value="1"/>
</dbReference>
<reference evidence="4 5" key="1">
    <citation type="journal article" date="2019" name="Int. J. Syst. Evol. Microbiol.">
        <title>The Global Catalogue of Microorganisms (GCM) 10K type strain sequencing project: providing services to taxonomists for standard genome sequencing and annotation.</title>
        <authorList>
            <consortium name="The Broad Institute Genomics Platform"/>
            <consortium name="The Broad Institute Genome Sequencing Center for Infectious Disease"/>
            <person name="Wu L."/>
            <person name="Ma J."/>
        </authorList>
    </citation>
    <scope>NUCLEOTIDE SEQUENCE [LARGE SCALE GENOMIC DNA]</scope>
    <source>
        <strain evidence="4 5">JCM 13850</strain>
    </source>
</reference>
<dbReference type="Gene3D" id="1.10.357.10">
    <property type="entry name" value="Tetracycline Repressor, domain 2"/>
    <property type="match status" value="1"/>
</dbReference>
<dbReference type="PANTHER" id="PTHR30328">
    <property type="entry name" value="TRANSCRIPTIONAL REPRESSOR"/>
    <property type="match status" value="1"/>
</dbReference>
<sequence>MARDADATRRRLLDAARQEFAAHGIAGARVDRIAAAARSNKAQIYHYFGSKDGLFDAVFDAMVQETLDDVPIDAANLPEYAGRLYDSYRKRPWVQRIATWYRLERAGSSDLLPAVLASNTAKVQAIAAAQADGTLPDRFSAPELLGLVIHLSSLWSGSMPEFVALMEDDSPARRRRLVVDAVAALLT</sequence>
<dbReference type="SUPFAM" id="SSF48498">
    <property type="entry name" value="Tetracyclin repressor-like, C-terminal domain"/>
    <property type="match status" value="1"/>
</dbReference>
<feature type="domain" description="HTH tetR-type" evidence="3">
    <location>
        <begin position="6"/>
        <end position="66"/>
    </location>
</feature>
<evidence type="ECO:0000313" key="5">
    <source>
        <dbReference type="Proteomes" id="UP001501020"/>
    </source>
</evidence>
<name>A0ABN2ZBP9_9ACTN</name>
<evidence type="ECO:0000313" key="4">
    <source>
        <dbReference type="EMBL" id="GAA2139546.1"/>
    </source>
</evidence>